<dbReference type="Proteomes" id="UP000295313">
    <property type="component" value="Unassembled WGS sequence"/>
</dbReference>
<name>A0A4R8I586_9FLAO</name>
<organism evidence="1 2">
    <name type="scientific">Epilithonimonas xixisoli</name>
    <dbReference type="NCBI Taxonomy" id="1476462"/>
    <lineage>
        <taxon>Bacteria</taxon>
        <taxon>Pseudomonadati</taxon>
        <taxon>Bacteroidota</taxon>
        <taxon>Flavobacteriia</taxon>
        <taxon>Flavobacteriales</taxon>
        <taxon>Weeksellaceae</taxon>
        <taxon>Chryseobacterium group</taxon>
        <taxon>Epilithonimonas</taxon>
    </lineage>
</organism>
<keyword evidence="2" id="KW-1185">Reference proteome</keyword>
<dbReference type="AlphaFoldDB" id="A0A4R8I586"/>
<gene>
    <name evidence="1" type="ORF">B0I22_1636</name>
</gene>
<protein>
    <submittedName>
        <fullName evidence="1">Uncharacterized protein</fullName>
    </submittedName>
</protein>
<proteinExistence type="predicted"/>
<sequence length="44" mass="5118">MRFNRGVKVKVMCIALVASQYNVISQTIYLIQKLYQVPKLHPLL</sequence>
<evidence type="ECO:0000313" key="1">
    <source>
        <dbReference type="EMBL" id="TDX84042.1"/>
    </source>
</evidence>
<comment type="caution">
    <text evidence="1">The sequence shown here is derived from an EMBL/GenBank/DDBJ whole genome shotgun (WGS) entry which is preliminary data.</text>
</comment>
<accession>A0A4R8I586</accession>
<evidence type="ECO:0000313" key="2">
    <source>
        <dbReference type="Proteomes" id="UP000295313"/>
    </source>
</evidence>
<reference evidence="1 2" key="1">
    <citation type="submission" date="2019-03" db="EMBL/GenBank/DDBJ databases">
        <title>Genomic Encyclopedia of Type Strains, Phase III (KMG-III): the genomes of soil and plant-associated and newly described type strains.</title>
        <authorList>
            <person name="Whitman W."/>
        </authorList>
    </citation>
    <scope>NUCLEOTIDE SEQUENCE [LARGE SCALE GENOMIC DNA]</scope>
    <source>
        <strain evidence="1 2">CGMCC 1.12802</strain>
    </source>
</reference>
<dbReference type="EMBL" id="SOEO01000002">
    <property type="protein sequence ID" value="TDX84042.1"/>
    <property type="molecule type" value="Genomic_DNA"/>
</dbReference>